<dbReference type="PANTHER" id="PTHR11040:SF44">
    <property type="entry name" value="PROTEIN ZNTC-RELATED"/>
    <property type="match status" value="1"/>
</dbReference>
<feature type="transmembrane region" description="Helical" evidence="5">
    <location>
        <begin position="6"/>
        <end position="28"/>
    </location>
</feature>
<evidence type="ECO:0000256" key="1">
    <source>
        <dbReference type="ARBA" id="ARBA00004141"/>
    </source>
</evidence>
<dbReference type="Proteomes" id="UP000274922">
    <property type="component" value="Unassembled WGS sequence"/>
</dbReference>
<evidence type="ECO:0000256" key="4">
    <source>
        <dbReference type="ARBA" id="ARBA00023136"/>
    </source>
</evidence>
<dbReference type="Proteomes" id="UP000268535">
    <property type="component" value="Unassembled WGS sequence"/>
</dbReference>
<proteinExistence type="predicted"/>
<evidence type="ECO:0000313" key="7">
    <source>
        <dbReference type="EMBL" id="RKO99300.1"/>
    </source>
</evidence>
<keyword evidence="9" id="KW-1185">Reference proteome</keyword>
<name>A0A4V1ITG0_9FUNG</name>
<feature type="transmembrane region" description="Helical" evidence="5">
    <location>
        <begin position="191"/>
        <end position="213"/>
    </location>
</feature>
<evidence type="ECO:0000256" key="3">
    <source>
        <dbReference type="ARBA" id="ARBA00022989"/>
    </source>
</evidence>
<sequence length="316" mass="33864">YSISFHIGAIFALIAVSLGGCLLPMWIGNTWAERPMLRRFLTMGSLFGAGTVLATGFIHMFLPAQEALTSPCLSETWHEEYTAFSAVFVIIAIFAMQTLQYALSGSSGGTTHSHNLDEMLDPNHADAHMAHGDFRMPPAMPDFDFATKAAQRVARHERRVTTTILEVGIAAHSVIIGISLGVAAGAEARTLLAALCFHQFFEGLALGTALLIAEYKSRTKMLLMALGYALATPLGQAIGMGIHSSYNGNAPTALLVQGIFDALSAGILIYTALVSLIQPMLVNNPKMHTYSRAVQVGHWLSLYAGAAAMAIIGRWA</sequence>
<feature type="transmembrane region" description="Helical" evidence="5">
    <location>
        <begin position="254"/>
        <end position="276"/>
    </location>
</feature>
<evidence type="ECO:0000313" key="9">
    <source>
        <dbReference type="Proteomes" id="UP000274922"/>
    </source>
</evidence>
<dbReference type="OrthoDB" id="448280at2759"/>
<dbReference type="STRING" id="1555241.A0A4V1ITG0"/>
<dbReference type="GO" id="GO:0005886">
    <property type="term" value="C:plasma membrane"/>
    <property type="evidence" value="ECO:0007669"/>
    <property type="project" value="TreeGrafter"/>
</dbReference>
<evidence type="ECO:0000256" key="5">
    <source>
        <dbReference type="SAM" id="Phobius"/>
    </source>
</evidence>
<gene>
    <name evidence="6" type="ORF">CAUPRSCDRAFT_4875</name>
    <name evidence="7" type="ORF">CXG81DRAFT_1242</name>
</gene>
<evidence type="ECO:0000313" key="6">
    <source>
        <dbReference type="EMBL" id="RKO96927.1"/>
    </source>
</evidence>
<feature type="transmembrane region" description="Helical" evidence="5">
    <location>
        <begin position="222"/>
        <end position="242"/>
    </location>
</feature>
<feature type="transmembrane region" description="Helical" evidence="5">
    <location>
        <begin position="82"/>
        <end position="103"/>
    </location>
</feature>
<dbReference type="Pfam" id="PF02535">
    <property type="entry name" value="Zip"/>
    <property type="match status" value="1"/>
</dbReference>
<dbReference type="GO" id="GO:0005385">
    <property type="term" value="F:zinc ion transmembrane transporter activity"/>
    <property type="evidence" value="ECO:0007669"/>
    <property type="project" value="TreeGrafter"/>
</dbReference>
<reference evidence="7" key="2">
    <citation type="submission" date="2018-04" db="EMBL/GenBank/DDBJ databases">
        <title>Leveraging single-cell genomics to expand the Fungal Tree of Life.</title>
        <authorList>
            <consortium name="DOE Joint Genome Institute"/>
            <person name="Ahrendt S.R."/>
            <person name="Quandt C.A."/>
            <person name="Ciobanu D."/>
            <person name="Clum A."/>
            <person name="Salamov A."/>
            <person name="Andreopoulos B."/>
            <person name="Cheng J.-F."/>
            <person name="Woyke T."/>
            <person name="Pelin A."/>
            <person name="Henrissat B."/>
            <person name="Benny G.L."/>
            <person name="Smith M.E."/>
            <person name="James T.Y."/>
            <person name="Grigoriev I.V."/>
        </authorList>
    </citation>
    <scope>NUCLEOTIDE SEQUENCE</scope>
    <source>
        <strain evidence="7">ATCC 52028</strain>
    </source>
</reference>
<dbReference type="AlphaFoldDB" id="A0A4V1ITG0"/>
<feature type="transmembrane region" description="Helical" evidence="5">
    <location>
        <begin position="40"/>
        <end position="62"/>
    </location>
</feature>
<feature type="non-terminal residue" evidence="6">
    <location>
        <position position="316"/>
    </location>
</feature>
<dbReference type="EMBL" id="ML009519">
    <property type="protein sequence ID" value="RKO96927.1"/>
    <property type="molecule type" value="Genomic_DNA"/>
</dbReference>
<keyword evidence="4 5" id="KW-0472">Membrane</keyword>
<feature type="transmembrane region" description="Helical" evidence="5">
    <location>
        <begin position="296"/>
        <end position="315"/>
    </location>
</feature>
<reference evidence="8 9" key="1">
    <citation type="journal article" date="2018" name="Nat. Microbiol.">
        <title>Leveraging single-cell genomics to expand the fungal tree of life.</title>
        <authorList>
            <person name="Ahrendt S.R."/>
            <person name="Quandt C.A."/>
            <person name="Ciobanu D."/>
            <person name="Clum A."/>
            <person name="Salamov A."/>
            <person name="Andreopoulos B."/>
            <person name="Cheng J.F."/>
            <person name="Woyke T."/>
            <person name="Pelin A."/>
            <person name="Henrissat B."/>
            <person name="Reynolds N.K."/>
            <person name="Benny G.L."/>
            <person name="Smith M.E."/>
            <person name="James T.Y."/>
            <person name="Grigoriev I.V."/>
        </authorList>
    </citation>
    <scope>NUCLEOTIDE SEQUENCE [LARGE SCALE GENOMIC DNA]</scope>
    <source>
        <strain evidence="8 9">ATCC 52028</strain>
    </source>
</reference>
<keyword evidence="2 5" id="KW-0812">Transmembrane</keyword>
<comment type="subcellular location">
    <subcellularLocation>
        <location evidence="1">Membrane</location>
        <topology evidence="1">Multi-pass membrane protein</topology>
    </subcellularLocation>
</comment>
<dbReference type="PANTHER" id="PTHR11040">
    <property type="entry name" value="ZINC/IRON TRANSPORTER"/>
    <property type="match status" value="1"/>
</dbReference>
<dbReference type="InterPro" id="IPR003689">
    <property type="entry name" value="ZIP"/>
</dbReference>
<feature type="non-terminal residue" evidence="6">
    <location>
        <position position="1"/>
    </location>
</feature>
<keyword evidence="3 5" id="KW-1133">Transmembrane helix</keyword>
<accession>A0A4V1ITG0</accession>
<evidence type="ECO:0000256" key="2">
    <source>
        <dbReference type="ARBA" id="ARBA00022692"/>
    </source>
</evidence>
<organism evidence="6 8">
    <name type="scientific">Caulochytrium protostelioides</name>
    <dbReference type="NCBI Taxonomy" id="1555241"/>
    <lineage>
        <taxon>Eukaryota</taxon>
        <taxon>Fungi</taxon>
        <taxon>Fungi incertae sedis</taxon>
        <taxon>Chytridiomycota</taxon>
        <taxon>Chytridiomycota incertae sedis</taxon>
        <taxon>Chytridiomycetes</taxon>
        <taxon>Caulochytriales</taxon>
        <taxon>Caulochytriaceae</taxon>
        <taxon>Caulochytrium</taxon>
    </lineage>
</organism>
<feature type="transmembrane region" description="Helical" evidence="5">
    <location>
        <begin position="164"/>
        <end position="185"/>
    </location>
</feature>
<protein>
    <submittedName>
        <fullName evidence="6">Zinc/iron permease</fullName>
    </submittedName>
</protein>
<dbReference type="EMBL" id="ML014299">
    <property type="protein sequence ID" value="RKO99300.1"/>
    <property type="molecule type" value="Genomic_DNA"/>
</dbReference>
<reference evidence="6" key="3">
    <citation type="submission" date="2018-08" db="EMBL/GenBank/DDBJ databases">
        <title>Leveraging single-cell genomics to expand the Fungal Tree of Life.</title>
        <authorList>
            <consortium name="DOE Joint Genome Institute"/>
            <person name="Ahrendt S.R."/>
            <person name="Quandt C.A."/>
            <person name="Ciobanu D."/>
            <person name="Clum A."/>
            <person name="Salamov A."/>
            <person name="Andreopoulos B."/>
            <person name="Cheng J.-F."/>
            <person name="Woyke T."/>
            <person name="Pelin A."/>
            <person name="Henrissat B."/>
            <person name="Reynolds N."/>
            <person name="Benny G.L."/>
            <person name="Smith M.E."/>
            <person name="James T.Y."/>
            <person name="Grigoriev I.V."/>
        </authorList>
    </citation>
    <scope>NUCLEOTIDE SEQUENCE</scope>
    <source>
        <strain evidence="6">ATCC 52028</strain>
    </source>
</reference>
<evidence type="ECO:0000313" key="8">
    <source>
        <dbReference type="Proteomes" id="UP000268535"/>
    </source>
</evidence>